<reference evidence="1" key="1">
    <citation type="journal article" date="2020" name="mSystems">
        <title>Genome- and Community-Level Interaction Insights into Carbon Utilization and Element Cycling Functions of Hydrothermarchaeota in Hydrothermal Sediment.</title>
        <authorList>
            <person name="Zhou Z."/>
            <person name="Liu Y."/>
            <person name="Xu W."/>
            <person name="Pan J."/>
            <person name="Luo Z.H."/>
            <person name="Li M."/>
        </authorList>
    </citation>
    <scope>NUCLEOTIDE SEQUENCE [LARGE SCALE GENOMIC DNA]</scope>
    <source>
        <strain evidence="1">SpSt-853</strain>
    </source>
</reference>
<accession>A0A7C5EM75</accession>
<dbReference type="EMBL" id="DTKJ01000043">
    <property type="protein sequence ID" value="HGZ11837.1"/>
    <property type="molecule type" value="Genomic_DNA"/>
</dbReference>
<dbReference type="AlphaFoldDB" id="A0A7C5EM75"/>
<protein>
    <submittedName>
        <fullName evidence="1">Uncharacterized protein</fullName>
    </submittedName>
</protein>
<proteinExistence type="predicted"/>
<organism evidence="1">
    <name type="scientific">Desulfobacca acetoxidans</name>
    <dbReference type="NCBI Taxonomy" id="60893"/>
    <lineage>
        <taxon>Bacteria</taxon>
        <taxon>Pseudomonadati</taxon>
        <taxon>Thermodesulfobacteriota</taxon>
        <taxon>Desulfobaccia</taxon>
        <taxon>Desulfobaccales</taxon>
        <taxon>Desulfobaccaceae</taxon>
        <taxon>Desulfobacca</taxon>
    </lineage>
</organism>
<sequence>MVILRKNLEIFLGFFWVVASAVALAAAGPVVLTVKDSGRTISVPVGQRLVVDLQLRDGQSLLAPEFDPLVLNLVGQSLQSSFGPQGGYARVVYEFVVVKEGQTELTVNSKKANKSDREKPWFRVRIMAGSGEVI</sequence>
<name>A0A7C5EM75_9BACT</name>
<comment type="caution">
    <text evidence="1">The sequence shown here is derived from an EMBL/GenBank/DDBJ whole genome shotgun (WGS) entry which is preliminary data.</text>
</comment>
<evidence type="ECO:0000313" key="1">
    <source>
        <dbReference type="EMBL" id="HGZ11837.1"/>
    </source>
</evidence>
<gene>
    <name evidence="1" type="ORF">ENW48_06420</name>
</gene>